<gene>
    <name evidence="3" type="primary">AKNA</name>
</gene>
<dbReference type="GO" id="GO:0005829">
    <property type="term" value="C:cytosol"/>
    <property type="evidence" value="ECO:0007669"/>
    <property type="project" value="Ensembl"/>
</dbReference>
<feature type="region of interest" description="Disordered" evidence="1">
    <location>
        <begin position="539"/>
        <end position="622"/>
    </location>
</feature>
<proteinExistence type="predicted"/>
<evidence type="ECO:0000313" key="3">
    <source>
        <dbReference type="Ensembl" id="ENSCPOP00000020804.2"/>
    </source>
</evidence>
<dbReference type="GO" id="GO:0021849">
    <property type="term" value="P:neuroblast division in subventricular zone"/>
    <property type="evidence" value="ECO:0007669"/>
    <property type="project" value="Ensembl"/>
</dbReference>
<feature type="domain" description="AKNA" evidence="2">
    <location>
        <begin position="479"/>
        <end position="577"/>
    </location>
</feature>
<feature type="compositionally biased region" description="Polar residues" evidence="1">
    <location>
        <begin position="813"/>
        <end position="824"/>
    </location>
</feature>
<dbReference type="GO" id="GO:0005813">
    <property type="term" value="C:centrosome"/>
    <property type="evidence" value="ECO:0007669"/>
    <property type="project" value="Ensembl"/>
</dbReference>
<dbReference type="Bgee" id="ENSCPOG00000021528">
    <property type="expression patterns" value="Expressed in liver and 13 other cell types or tissues"/>
</dbReference>
<dbReference type="PANTHER" id="PTHR21510:SF15">
    <property type="entry name" value="MICROTUBULE ORGANIZATION PROTEIN AKNA"/>
    <property type="match status" value="1"/>
</dbReference>
<dbReference type="GO" id="GO:0050727">
    <property type="term" value="P:regulation of inflammatory response"/>
    <property type="evidence" value="ECO:0007669"/>
    <property type="project" value="Ensembl"/>
</dbReference>
<protein>
    <submittedName>
        <fullName evidence="3">AT-hook transcription factor</fullName>
    </submittedName>
</protein>
<dbReference type="InterPro" id="IPR052655">
    <property type="entry name" value="AKNA_Centrosome-Trans_reg"/>
</dbReference>
<dbReference type="Ensembl" id="ENSCPOT00000024831.2">
    <property type="protein sequence ID" value="ENSCPOP00000020804.2"/>
    <property type="gene ID" value="ENSCPOG00000021528.2"/>
</dbReference>
<dbReference type="GO" id="GO:0001650">
    <property type="term" value="C:fibrillar center"/>
    <property type="evidence" value="ECO:0007669"/>
    <property type="project" value="Ensembl"/>
</dbReference>
<sequence>MCEKEPDVTPTSTEAKEAGASSPRLGCEADPSSEDNENPSAVDVGWGQARDWVASSKAASGNKHSEHSEVNPPAELSLARSWSSGTVSLGQPSDSLDSTWEGETDIPLSSAVAEILPRSPSPHLLPPDDRTGDGVAPVTPTEFQGSSALPAQSPQSDAGRWRAEPASLPSSQLKGQTCRWTKTSPEPLPSRFTGSSSPLTPRPRPAQKDRSEPRQGDTLAGRSSSDAPKYGRGRLNYPLPDFSKVGPRVRFPKDESYRPPKSKSHNREPQGSVGPLIFKSPAEIVREVLLNSGDVSLAKDPHSAHPVTMVPQEFQTPEQATELVHQLQEDYHKLLTKYAEAENTIDQLRLGAKIHLYSDPPRPSQSIHMGTVPQGTKVLSFTIPQPRSAEWRPSPTKQSQASEVAGWPTTQGELSSSSHAKMPTPGWLPECQGTATTQPSTEWTQVLASQASQLLAKVESFERLMQAEQLTPQDQLKGFLRLRAAHTALEEEYLRACRELPSAPQLVDSQGTPRKFDPSRELEAEIYHLGIRLEEMQDQVDQMQREPEPSRAEVTLDGTPVPSIPHLPAPLPAPSGQASMSTAASQIPHPEAQPTAGPCSLHVDRERSLGSSKTELSPRGLPVPLRHKELRMEQDFHGLLQRYLSVKSVPEALQVEEEKEQQGKDEEGEEEEEEEGEEEEEESHHTPRVNGPASASSKAEATRVPPWRHPAQAERSPRSPTQDNVEHMVSRKLPGFQTSKARHRHLPGMCKTQTAPLGPGVPPNSADTTAAASHQSSLSSLEGSGLSEHLAQKTLPQESWMASPETDSGFVGSETSRVSPLTQTPEHRLSHLSTPGTFPQHVTASVPHMRNSHPKARGPLVPRREAGPSTPRHRAVWNLSGRSGHPQNRTPASHLEQAFSVAMGLPGSEFRGRKQISEWLLPSRTTNPEPTQVPGAAPSTPGPAETTSDLLLTRTERDQAIRELQAEVSRLRLRLEDSLQPPSQRSPKAASAFDHAARTRDRTTNSSATGGSHSGSKSIERLSREPEGTERAWSAGRRRSRSSSAPRLSPSSECEPLSPQLPSGKIRTSEDSPHTAPDSTRGTSVSRRPDRVSFQGQYTGKDYHVLFPKTILRGSSSASCAHCQPIMAQDTGAAVKDPLRLSASGPLLCPLCGRAGSPPEGDGPSSATSGTDKAATRKDAPPASSPRQRSKQAGSPARPPSGLWYLAAAPPPPAPPAFAYISSVPIMPYPPATVYYAPPAPTSAPKASSRPSRGHRHSLQLDLDDLQEMHRALSRAVQVAKSVRSTSRQMRRSLSADLRQSQGLRDSCLF</sequence>
<feature type="compositionally biased region" description="Polar residues" evidence="1">
    <location>
        <begin position="80"/>
        <end position="98"/>
    </location>
</feature>
<organism evidence="3 4">
    <name type="scientific">Cavia porcellus</name>
    <name type="common">Guinea pig</name>
    <dbReference type="NCBI Taxonomy" id="10141"/>
    <lineage>
        <taxon>Eukaryota</taxon>
        <taxon>Metazoa</taxon>
        <taxon>Chordata</taxon>
        <taxon>Craniata</taxon>
        <taxon>Vertebrata</taxon>
        <taxon>Euteleostomi</taxon>
        <taxon>Mammalia</taxon>
        <taxon>Eutheria</taxon>
        <taxon>Euarchontoglires</taxon>
        <taxon>Glires</taxon>
        <taxon>Rodentia</taxon>
        <taxon>Hystricomorpha</taxon>
        <taxon>Caviidae</taxon>
        <taxon>Cavia</taxon>
    </lineage>
</organism>
<feature type="compositionally biased region" description="Polar residues" evidence="1">
    <location>
        <begin position="141"/>
        <end position="156"/>
    </location>
</feature>
<dbReference type="GO" id="GO:0060234">
    <property type="term" value="P:neuroblast delamination"/>
    <property type="evidence" value="ECO:0007669"/>
    <property type="project" value="Ensembl"/>
</dbReference>
<feature type="compositionally biased region" description="Basic and acidic residues" evidence="1">
    <location>
        <begin position="1018"/>
        <end position="1030"/>
    </location>
</feature>
<dbReference type="HOGENOM" id="CLU_005641_0_0_1"/>
<feature type="region of interest" description="Disordered" evidence="1">
    <location>
        <begin position="1"/>
        <end position="275"/>
    </location>
</feature>
<feature type="compositionally biased region" description="Polar residues" evidence="1">
    <location>
        <begin position="576"/>
        <end position="585"/>
    </location>
</feature>
<dbReference type="FunCoup" id="H0WCT3">
    <property type="interactions" value="1200"/>
</dbReference>
<dbReference type="OMA" id="PHLAMTE"/>
<feature type="region of interest" description="Disordered" evidence="1">
    <location>
        <begin position="387"/>
        <end position="423"/>
    </location>
</feature>
<evidence type="ECO:0000256" key="1">
    <source>
        <dbReference type="SAM" id="MobiDB-lite"/>
    </source>
</evidence>
<feature type="compositionally biased region" description="Basic and acidic residues" evidence="1">
    <location>
        <begin position="206"/>
        <end position="215"/>
    </location>
</feature>
<dbReference type="Proteomes" id="UP000005447">
    <property type="component" value="Unassembled WGS sequence"/>
</dbReference>
<feature type="compositionally biased region" description="Polar residues" evidence="1">
    <location>
        <begin position="168"/>
        <end position="184"/>
    </location>
</feature>
<dbReference type="GO" id="GO:0005814">
    <property type="term" value="C:centriole"/>
    <property type="evidence" value="ECO:0007669"/>
    <property type="project" value="Ensembl"/>
</dbReference>
<dbReference type="GO" id="GO:0045944">
    <property type="term" value="P:positive regulation of transcription by RNA polymerase II"/>
    <property type="evidence" value="ECO:0007669"/>
    <property type="project" value="Ensembl"/>
</dbReference>
<dbReference type="eggNOG" id="ENOG502QRSN">
    <property type="taxonomic scope" value="Eukaryota"/>
</dbReference>
<feature type="region of interest" description="Disordered" evidence="1">
    <location>
        <begin position="1153"/>
        <end position="1204"/>
    </location>
</feature>
<accession>H0WCT3</accession>
<feature type="compositionally biased region" description="Pro residues" evidence="1">
    <location>
        <begin position="562"/>
        <end position="573"/>
    </location>
</feature>
<feature type="region of interest" description="Disordered" evidence="1">
    <location>
        <begin position="913"/>
        <end position="958"/>
    </location>
</feature>
<dbReference type="GeneTree" id="ENSGT00940000154254"/>
<dbReference type="VEuPathDB" id="HostDB:ENSCPOG00000021528"/>
<dbReference type="GO" id="GO:0005654">
    <property type="term" value="C:nucleoplasm"/>
    <property type="evidence" value="ECO:0007669"/>
    <property type="project" value="Ensembl"/>
</dbReference>
<name>H0WCT3_CAVPO</name>
<evidence type="ECO:0000259" key="2">
    <source>
        <dbReference type="Pfam" id="PF12443"/>
    </source>
</evidence>
<feature type="region of interest" description="Disordered" evidence="1">
    <location>
        <begin position="975"/>
        <end position="1096"/>
    </location>
</feature>
<reference evidence="3" key="2">
    <citation type="submission" date="2025-08" db="UniProtKB">
        <authorList>
            <consortium name="Ensembl"/>
        </authorList>
    </citation>
    <scope>IDENTIFICATION</scope>
    <source>
        <strain evidence="3">2N</strain>
    </source>
</reference>
<dbReference type="Pfam" id="PF12443">
    <property type="entry name" value="AKNA"/>
    <property type="match status" value="1"/>
</dbReference>
<dbReference type="GO" id="GO:0005874">
    <property type="term" value="C:microtubule"/>
    <property type="evidence" value="ECO:0007669"/>
    <property type="project" value="Ensembl"/>
</dbReference>
<evidence type="ECO:0000313" key="4">
    <source>
        <dbReference type="Proteomes" id="UP000005447"/>
    </source>
</evidence>
<feature type="compositionally biased region" description="Polar residues" evidence="1">
    <location>
        <begin position="831"/>
        <end position="843"/>
    </location>
</feature>
<reference evidence="3" key="3">
    <citation type="submission" date="2025-09" db="UniProtKB">
        <authorList>
            <consortium name="Ensembl"/>
        </authorList>
    </citation>
    <scope>IDENTIFICATION</scope>
    <source>
        <strain evidence="3">2N</strain>
    </source>
</reference>
<keyword evidence="4" id="KW-1185">Reference proteome</keyword>
<feature type="compositionally biased region" description="Low complexity" evidence="1">
    <location>
        <begin position="1042"/>
        <end position="1063"/>
    </location>
</feature>
<feature type="compositionally biased region" description="Polar residues" evidence="1">
    <location>
        <begin position="1004"/>
        <end position="1017"/>
    </location>
</feature>
<dbReference type="GO" id="GO:0001837">
    <property type="term" value="P:epithelial to mesenchymal transition"/>
    <property type="evidence" value="ECO:0007669"/>
    <property type="project" value="Ensembl"/>
</dbReference>
<dbReference type="InParanoid" id="H0WCT3"/>
<dbReference type="STRING" id="10141.ENSCPOP00000020804"/>
<feature type="region of interest" description="Disordered" evidence="1">
    <location>
        <begin position="654"/>
        <end position="891"/>
    </location>
</feature>
<dbReference type="PANTHER" id="PTHR21510">
    <property type="entry name" value="AKNA DOMAIN-CONTAINING PROTEIN"/>
    <property type="match status" value="1"/>
</dbReference>
<reference evidence="4" key="1">
    <citation type="journal article" date="2011" name="Nature">
        <title>A high-resolution map of human evolutionary constraint using 29 mammals.</title>
        <authorList>
            <person name="Lindblad-Toh K."/>
            <person name="Garber M."/>
            <person name="Zuk O."/>
            <person name="Lin M.F."/>
            <person name="Parker B.J."/>
            <person name="Washietl S."/>
            <person name="Kheradpour P."/>
            <person name="Ernst J."/>
            <person name="Jordan G."/>
            <person name="Mauceli E."/>
            <person name="Ward L.D."/>
            <person name="Lowe C.B."/>
            <person name="Holloway A.K."/>
            <person name="Clamp M."/>
            <person name="Gnerre S."/>
            <person name="Alfoldi J."/>
            <person name="Beal K."/>
            <person name="Chang J."/>
            <person name="Clawson H."/>
            <person name="Cuff J."/>
            <person name="Di Palma F."/>
            <person name="Fitzgerald S."/>
            <person name="Flicek P."/>
            <person name="Guttman M."/>
            <person name="Hubisz M.J."/>
            <person name="Jaffe D.B."/>
            <person name="Jungreis I."/>
            <person name="Kent W.J."/>
            <person name="Kostka D."/>
            <person name="Lara M."/>
            <person name="Martins A.L."/>
            <person name="Massingham T."/>
            <person name="Moltke I."/>
            <person name="Raney B.J."/>
            <person name="Rasmussen M.D."/>
            <person name="Robinson J."/>
            <person name="Stark A."/>
            <person name="Vilella A.J."/>
            <person name="Wen J."/>
            <person name="Xie X."/>
            <person name="Zody M.C."/>
            <person name="Baldwin J."/>
            <person name="Bloom T."/>
            <person name="Chin C.W."/>
            <person name="Heiman D."/>
            <person name="Nicol R."/>
            <person name="Nusbaum C."/>
            <person name="Young S."/>
            <person name="Wilkinson J."/>
            <person name="Worley K.C."/>
            <person name="Kovar C.L."/>
            <person name="Muzny D.M."/>
            <person name="Gibbs R.A."/>
            <person name="Cree A."/>
            <person name="Dihn H.H."/>
            <person name="Fowler G."/>
            <person name="Jhangiani S."/>
            <person name="Joshi V."/>
            <person name="Lee S."/>
            <person name="Lewis L.R."/>
            <person name="Nazareth L.V."/>
            <person name="Okwuonu G."/>
            <person name="Santibanez J."/>
            <person name="Warren W.C."/>
            <person name="Mardis E.R."/>
            <person name="Weinstock G.M."/>
            <person name="Wilson R.K."/>
            <person name="Delehaunty K."/>
            <person name="Dooling D."/>
            <person name="Fronik C."/>
            <person name="Fulton L."/>
            <person name="Fulton B."/>
            <person name="Graves T."/>
            <person name="Minx P."/>
            <person name="Sodergren E."/>
            <person name="Birney E."/>
            <person name="Margulies E.H."/>
            <person name="Herrero J."/>
            <person name="Green E.D."/>
            <person name="Haussler D."/>
            <person name="Siepel A."/>
            <person name="Goldman N."/>
            <person name="Pollard K.S."/>
            <person name="Pedersen J.S."/>
            <person name="Lander E.S."/>
            <person name="Kellis M."/>
        </authorList>
    </citation>
    <scope>NUCLEOTIDE SEQUENCE [LARGE SCALE GENOMIC DNA]</scope>
    <source>
        <strain evidence="4">2N</strain>
    </source>
</reference>
<feature type="compositionally biased region" description="Polar residues" evidence="1">
    <location>
        <begin position="1077"/>
        <end position="1086"/>
    </location>
</feature>
<dbReference type="InterPro" id="IPR022150">
    <property type="entry name" value="AKNA_dom"/>
</dbReference>
<feature type="compositionally biased region" description="Low complexity" evidence="1">
    <location>
        <begin position="770"/>
        <end position="789"/>
    </location>
</feature>
<feature type="compositionally biased region" description="Acidic residues" evidence="1">
    <location>
        <begin position="666"/>
        <end position="681"/>
    </location>
</feature>
<feature type="compositionally biased region" description="Polar residues" evidence="1">
    <location>
        <begin position="395"/>
        <end position="419"/>
    </location>
</feature>
<dbReference type="EMBL" id="AAKN02005302">
    <property type="status" value="NOT_ANNOTATED_CDS"/>
    <property type="molecule type" value="Genomic_DNA"/>
</dbReference>